<accession>A0A6J5NHW3</accession>
<feature type="region of interest" description="Disordered" evidence="1">
    <location>
        <begin position="750"/>
        <end position="778"/>
    </location>
</feature>
<protein>
    <submittedName>
        <fullName evidence="2">Uncharacterized protein</fullName>
    </submittedName>
</protein>
<sequence length="778" mass="86271">MAIEKALNRLPSLEVVIGGGIPEPQSDIEIVIEEDGGATVEMGEKDAEEVDFYANLADVIDPDDMVSVGLEVAALFEADKGSRSEWESMYAKGLDLLGFRMEERTKPFRGAAGATHPMLTEAIIQFQAQAFKELMPAGGPVRSQIMGKETVEKFQQAGRVQDFMNYQLTTVMEEYTPEFDQQLFYTGYGGSTFKKVYYDYQLGRMVSKLCLADDVYIPYNGSSVVSQCPRLTHRIAMDSNEYKKRALAGEYLDVVADTYATPTDPSQIQAAVDKITGIQPTTDVGEVFLLEQLVDLDIPGFEDLDEDGNPTGVKLPYVVTLVEDSLKVVGIRRNWKEEDKKRLRRNYYVHYVLVEGPGAYGLGFVHLIGGLGKAATSALRQLIDAGTLSNLPAGFKAKGARIADDSDPIQPGEWRDIDAGGAELSASLMPLPYKEPSQTLFALLGFLVEAGKRLSSTADMQIGDGNQYAQVGTTLALLERGSMVMSSIHKRLHYAQTLEFRLLFEGFGQYMPDEYPYEVPGASRKIKKADFNTMVSVQPVADPNIFSSAQRIQIAQMQLQLAQSAPNMHNMYEAYYRMYAALNIRDIDGVLLPQNTNSPRDPASENSDVLNGMKLKAFAGQQHDAHIATHLMMGLSPILQANPISASELQKHILDHVRLKAEEDVEVELFKAYGNDPDRMVSAIQKEGMVAIKIAVFMQEVRKMQDEMAGGDEGPDPLIKLKETEIQQRAQNDQAKIAIDQKRLALDQQKQQENMQLNRQKLQLQQSKINQPGGQYAA</sequence>
<reference evidence="2" key="1">
    <citation type="submission" date="2020-04" db="EMBL/GenBank/DDBJ databases">
        <authorList>
            <person name="Chiriac C."/>
            <person name="Salcher M."/>
            <person name="Ghai R."/>
            <person name="Kavagutti S V."/>
        </authorList>
    </citation>
    <scope>NUCLEOTIDE SEQUENCE</scope>
</reference>
<organism evidence="2">
    <name type="scientific">uncultured Caudovirales phage</name>
    <dbReference type="NCBI Taxonomy" id="2100421"/>
    <lineage>
        <taxon>Viruses</taxon>
        <taxon>Duplodnaviria</taxon>
        <taxon>Heunggongvirae</taxon>
        <taxon>Uroviricota</taxon>
        <taxon>Caudoviricetes</taxon>
        <taxon>Peduoviridae</taxon>
        <taxon>Maltschvirus</taxon>
        <taxon>Maltschvirus maltsch</taxon>
    </lineage>
</organism>
<proteinExistence type="predicted"/>
<name>A0A6J5NHW3_9CAUD</name>
<evidence type="ECO:0000313" key="3">
    <source>
        <dbReference type="EMBL" id="CAB5224399.1"/>
    </source>
</evidence>
<evidence type="ECO:0000313" key="2">
    <source>
        <dbReference type="EMBL" id="CAB4154994.1"/>
    </source>
</evidence>
<dbReference type="EMBL" id="LR796617">
    <property type="protein sequence ID" value="CAB4154994.1"/>
    <property type="molecule type" value="Genomic_DNA"/>
</dbReference>
<dbReference type="EMBL" id="LR798328">
    <property type="protein sequence ID" value="CAB5224399.1"/>
    <property type="molecule type" value="Genomic_DNA"/>
</dbReference>
<gene>
    <name evidence="2" type="ORF">UFOVP652_57</name>
    <name evidence="3" type="ORF">UFOVP734_67</name>
</gene>
<evidence type="ECO:0000256" key="1">
    <source>
        <dbReference type="SAM" id="MobiDB-lite"/>
    </source>
</evidence>